<dbReference type="OrthoDB" id="10066543at2759"/>
<evidence type="ECO:0000313" key="1">
    <source>
        <dbReference type="EMBL" id="CAC5392397.1"/>
    </source>
</evidence>
<evidence type="ECO:0000313" key="2">
    <source>
        <dbReference type="Proteomes" id="UP000507470"/>
    </source>
</evidence>
<gene>
    <name evidence="1" type="ORF">MCOR_27334</name>
</gene>
<dbReference type="EMBL" id="CACVKT020004974">
    <property type="protein sequence ID" value="CAC5392397.1"/>
    <property type="molecule type" value="Genomic_DNA"/>
</dbReference>
<dbReference type="PANTHER" id="PTHR47331">
    <property type="entry name" value="PHD-TYPE DOMAIN-CONTAINING PROTEIN"/>
    <property type="match status" value="1"/>
</dbReference>
<dbReference type="AlphaFoldDB" id="A0A6J8CC50"/>
<dbReference type="SUPFAM" id="SSF53098">
    <property type="entry name" value="Ribonuclease H-like"/>
    <property type="match status" value="1"/>
</dbReference>
<sequence length="218" mass="25412">MAIIKYEQNVHFEEEIHVLQNIDRGKVLKKSSKLFKLNPFIDDNGLLRVRGRLERADLPYDAKHPIILPKDSNISKLIIEDIHRSVGHLDQTRKKFSETIWGYLYLSFHPCCSLEIAHSMDTDSCINAIRRLISRRGNPEFIRSDNGTNLVGAEREMREEIERWNIDKINDFMLQKSIKMGIQPSCRVTLWRRVGEINKISKKGVIFCHARAESSIER</sequence>
<proteinExistence type="predicted"/>
<keyword evidence="2" id="KW-1185">Reference proteome</keyword>
<evidence type="ECO:0008006" key="3">
    <source>
        <dbReference type="Google" id="ProtNLM"/>
    </source>
</evidence>
<dbReference type="InterPro" id="IPR036397">
    <property type="entry name" value="RNaseH_sf"/>
</dbReference>
<dbReference type="Gene3D" id="3.30.420.10">
    <property type="entry name" value="Ribonuclease H-like superfamily/Ribonuclease H"/>
    <property type="match status" value="1"/>
</dbReference>
<accession>A0A6J8CC50</accession>
<dbReference type="PANTHER" id="PTHR47331:SF1">
    <property type="entry name" value="GAG-LIKE PROTEIN"/>
    <property type="match status" value="1"/>
</dbReference>
<name>A0A6J8CC50_MYTCO</name>
<protein>
    <recommendedName>
        <fullName evidence="3">Integrase catalytic domain-containing protein</fullName>
    </recommendedName>
</protein>
<organism evidence="1 2">
    <name type="scientific">Mytilus coruscus</name>
    <name type="common">Sea mussel</name>
    <dbReference type="NCBI Taxonomy" id="42192"/>
    <lineage>
        <taxon>Eukaryota</taxon>
        <taxon>Metazoa</taxon>
        <taxon>Spiralia</taxon>
        <taxon>Lophotrochozoa</taxon>
        <taxon>Mollusca</taxon>
        <taxon>Bivalvia</taxon>
        <taxon>Autobranchia</taxon>
        <taxon>Pteriomorphia</taxon>
        <taxon>Mytilida</taxon>
        <taxon>Mytiloidea</taxon>
        <taxon>Mytilidae</taxon>
        <taxon>Mytilinae</taxon>
        <taxon>Mytilus</taxon>
    </lineage>
</organism>
<dbReference type="Proteomes" id="UP000507470">
    <property type="component" value="Unassembled WGS sequence"/>
</dbReference>
<reference evidence="1 2" key="1">
    <citation type="submission" date="2020-06" db="EMBL/GenBank/DDBJ databases">
        <authorList>
            <person name="Li R."/>
            <person name="Bekaert M."/>
        </authorList>
    </citation>
    <scope>NUCLEOTIDE SEQUENCE [LARGE SCALE GENOMIC DNA]</scope>
    <source>
        <strain evidence="2">wild</strain>
    </source>
</reference>
<dbReference type="GO" id="GO:0003676">
    <property type="term" value="F:nucleic acid binding"/>
    <property type="evidence" value="ECO:0007669"/>
    <property type="project" value="InterPro"/>
</dbReference>
<dbReference type="InterPro" id="IPR012337">
    <property type="entry name" value="RNaseH-like_sf"/>
</dbReference>